<reference evidence="8" key="1">
    <citation type="submission" date="2021-02" db="EMBL/GenBank/DDBJ databases">
        <authorList>
            <person name="Syme A R."/>
            <person name="Syme A R."/>
            <person name="Moolhuijzen P."/>
        </authorList>
    </citation>
    <scope>NUCLEOTIDE SEQUENCE</scope>
    <source>
        <strain evidence="8">W1-1</strain>
    </source>
</reference>
<dbReference type="AlphaFoldDB" id="A0A6S6VW60"/>
<comment type="subcellular location">
    <subcellularLocation>
        <location evidence="1">Nucleus</location>
    </subcellularLocation>
</comment>
<dbReference type="PANTHER" id="PTHR46481">
    <property type="entry name" value="ZINC FINGER BED DOMAIN-CONTAINING PROTEIN 4"/>
    <property type="match status" value="1"/>
</dbReference>
<dbReference type="InterPro" id="IPR008906">
    <property type="entry name" value="HATC_C_dom"/>
</dbReference>
<proteinExistence type="predicted"/>
<keyword evidence="3" id="KW-0863">Zinc-finger</keyword>
<evidence type="ECO:0000256" key="3">
    <source>
        <dbReference type="ARBA" id="ARBA00022771"/>
    </source>
</evidence>
<evidence type="ECO:0000256" key="6">
    <source>
        <dbReference type="SAM" id="MobiDB-lite"/>
    </source>
</evidence>
<keyword evidence="2" id="KW-0479">Metal-binding</keyword>
<evidence type="ECO:0000313" key="8">
    <source>
        <dbReference type="EMBL" id="CAE7016111.1"/>
    </source>
</evidence>
<feature type="domain" description="HAT C-terminal dimerisation" evidence="7">
    <location>
        <begin position="650"/>
        <end position="699"/>
    </location>
</feature>
<dbReference type="SUPFAM" id="SSF53098">
    <property type="entry name" value="Ribonuclease H-like"/>
    <property type="match status" value="1"/>
</dbReference>
<keyword evidence="4" id="KW-0862">Zinc</keyword>
<organism evidence="8 9">
    <name type="scientific">Pyrenophora teres f. teres</name>
    <dbReference type="NCBI Taxonomy" id="97479"/>
    <lineage>
        <taxon>Eukaryota</taxon>
        <taxon>Fungi</taxon>
        <taxon>Dikarya</taxon>
        <taxon>Ascomycota</taxon>
        <taxon>Pezizomycotina</taxon>
        <taxon>Dothideomycetes</taxon>
        <taxon>Pleosporomycetidae</taxon>
        <taxon>Pleosporales</taxon>
        <taxon>Pleosporineae</taxon>
        <taxon>Pleosporaceae</taxon>
        <taxon>Pyrenophora</taxon>
    </lineage>
</organism>
<evidence type="ECO:0000256" key="4">
    <source>
        <dbReference type="ARBA" id="ARBA00022833"/>
    </source>
</evidence>
<dbReference type="GO" id="GO:0046983">
    <property type="term" value="F:protein dimerization activity"/>
    <property type="evidence" value="ECO:0007669"/>
    <property type="project" value="InterPro"/>
</dbReference>
<dbReference type="GO" id="GO:0005634">
    <property type="term" value="C:nucleus"/>
    <property type="evidence" value="ECO:0007669"/>
    <property type="project" value="UniProtKB-SubCell"/>
</dbReference>
<evidence type="ECO:0000259" key="7">
    <source>
        <dbReference type="Pfam" id="PF05699"/>
    </source>
</evidence>
<dbReference type="GO" id="GO:0008270">
    <property type="term" value="F:zinc ion binding"/>
    <property type="evidence" value="ECO:0007669"/>
    <property type="project" value="UniProtKB-KW"/>
</dbReference>
<feature type="region of interest" description="Disordered" evidence="6">
    <location>
        <begin position="1"/>
        <end position="48"/>
    </location>
</feature>
<dbReference type="InterPro" id="IPR052035">
    <property type="entry name" value="ZnF_BED_domain_contain"/>
</dbReference>
<dbReference type="Pfam" id="PF05699">
    <property type="entry name" value="Dimer_Tnp_hAT"/>
    <property type="match status" value="1"/>
</dbReference>
<protein>
    <submittedName>
        <fullName evidence="8">Dimer-Tnp-hAT domain containing protein</fullName>
    </submittedName>
</protein>
<dbReference type="InterPro" id="IPR012337">
    <property type="entry name" value="RNaseH-like_sf"/>
</dbReference>
<accession>A0A6S6VW60</accession>
<gene>
    <name evidence="8" type="ORF">PTTW11_02905</name>
</gene>
<dbReference type="EMBL" id="HG992978">
    <property type="protein sequence ID" value="CAE7016111.1"/>
    <property type="molecule type" value="Genomic_DNA"/>
</dbReference>
<evidence type="ECO:0000256" key="2">
    <source>
        <dbReference type="ARBA" id="ARBA00022723"/>
    </source>
</evidence>
<name>A0A6S6VW60_9PLEO</name>
<keyword evidence="5" id="KW-0539">Nucleus</keyword>
<sequence length="714" mass="80846">MPLRNLKRVAEGTRGPHKRAKTAKGSASQPILMDDSQPELSIRTSPRKALAAAASQATEDAPFESQLCDAIPEATIQPPAEGSRAATEATSEAIEGGDDTGFDDEFTDNFDGIDWKRLPRFTKPLRTLKRNKSWVYQYGYRVASLREPHRTFFVCKYCHHRKIFCAYPEVTKSTSNAINHLAQKLLGHGYNRKGKLDLITLPRGQTTLKMMTEGGVDVPQSVANGLGNFDVQRFRYAAVTWLVDNNHPLREFETPAFRQMIEFANPEAADALWVSHNSVASFVMRLYRYMEPQVVQMLLSAISKIHISFDGWTTKGGKRGFFGVVAHFADADGTIRDLPIALPQLTGTHTGERIAEVMIIFGFDKDAYDNDQDEHKTEAAYLQEWRQQGPLSVLIDIINYIQTPQQHDLFADCQRRVNAKAPDQKQEVLEPYAESHIEKTMGADAYARSRNNKLTKVPAWMRSNGLTADDWAVITQYISVLEPLKEATKRLEARGKAGRFGAIYEVIPVFEAVLAVYEQLLKNHESVDYNANSAPEDHLPINLRAAWAKLNAYYTKLDESPAYFAATCLHPYYKNYCENSWRDKPSWLEANNAGLKQLWAFYKPQIQRQSRPPVRLSSGINDAINALVNAEPYGIVEATEMDELERWRRFELRWTQEQFEQGSNPVSYWISLRPKYPNLARMAIDILTIPASSCDVTDAEVAAIYEICKWDSEA</sequence>
<dbReference type="Proteomes" id="UP000472372">
    <property type="component" value="Chromosome 2"/>
</dbReference>
<dbReference type="PANTHER" id="PTHR46481:SF10">
    <property type="entry name" value="ZINC FINGER BED DOMAIN-CONTAINING PROTEIN 39"/>
    <property type="match status" value="1"/>
</dbReference>
<evidence type="ECO:0000256" key="1">
    <source>
        <dbReference type="ARBA" id="ARBA00004123"/>
    </source>
</evidence>
<evidence type="ECO:0000256" key="5">
    <source>
        <dbReference type="ARBA" id="ARBA00023242"/>
    </source>
</evidence>
<evidence type="ECO:0000313" key="9">
    <source>
        <dbReference type="Proteomes" id="UP000472372"/>
    </source>
</evidence>